<dbReference type="AlphaFoldDB" id="A0A967F0I1"/>
<evidence type="ECO:0000313" key="2">
    <source>
        <dbReference type="Proteomes" id="UP000761264"/>
    </source>
</evidence>
<dbReference type="Proteomes" id="UP000761264">
    <property type="component" value="Unassembled WGS sequence"/>
</dbReference>
<sequence length="57" mass="6064">MTPKASVAAAALELIKAVILSGKDGAEMEIGPVHQVGVQIHGKWRVTVERVEEIENG</sequence>
<organism evidence="1 2">
    <name type="scientific">Pelagibius litoralis</name>
    <dbReference type="NCBI Taxonomy" id="374515"/>
    <lineage>
        <taxon>Bacteria</taxon>
        <taxon>Pseudomonadati</taxon>
        <taxon>Pseudomonadota</taxon>
        <taxon>Alphaproteobacteria</taxon>
        <taxon>Rhodospirillales</taxon>
        <taxon>Rhodovibrionaceae</taxon>
        <taxon>Pelagibius</taxon>
    </lineage>
</organism>
<dbReference type="EMBL" id="JAAQPH010000016">
    <property type="protein sequence ID" value="NIA70746.1"/>
    <property type="molecule type" value="Genomic_DNA"/>
</dbReference>
<keyword evidence="2" id="KW-1185">Reference proteome</keyword>
<comment type="caution">
    <text evidence="1">The sequence shown here is derived from an EMBL/GenBank/DDBJ whole genome shotgun (WGS) entry which is preliminary data.</text>
</comment>
<evidence type="ECO:0000313" key="1">
    <source>
        <dbReference type="EMBL" id="NIA70746.1"/>
    </source>
</evidence>
<protein>
    <submittedName>
        <fullName evidence="1">Uncharacterized protein</fullName>
    </submittedName>
</protein>
<accession>A0A967F0I1</accession>
<dbReference type="RefSeq" id="WP_167227681.1">
    <property type="nucleotide sequence ID" value="NZ_JAAQPH010000016.1"/>
</dbReference>
<proteinExistence type="predicted"/>
<name>A0A967F0I1_9PROT</name>
<gene>
    <name evidence="1" type="ORF">HBA54_19280</name>
</gene>
<reference evidence="1" key="1">
    <citation type="submission" date="2020-03" db="EMBL/GenBank/DDBJ databases">
        <title>Genome of Pelagibius litoralis DSM 21314T.</title>
        <authorList>
            <person name="Wang G."/>
        </authorList>
    </citation>
    <scope>NUCLEOTIDE SEQUENCE</scope>
    <source>
        <strain evidence="1">DSM 21314</strain>
    </source>
</reference>